<dbReference type="Proteomes" id="UP000034601">
    <property type="component" value="Unassembled WGS sequence"/>
</dbReference>
<evidence type="ECO:0000259" key="1">
    <source>
        <dbReference type="Pfam" id="PF04542"/>
    </source>
</evidence>
<evidence type="ECO:0000313" key="2">
    <source>
        <dbReference type="EMBL" id="KKR83635.1"/>
    </source>
</evidence>
<evidence type="ECO:0000313" key="3">
    <source>
        <dbReference type="Proteomes" id="UP000034601"/>
    </source>
</evidence>
<dbReference type="EMBL" id="LCAB01000003">
    <property type="protein sequence ID" value="KKR83635.1"/>
    <property type="molecule type" value="Genomic_DNA"/>
</dbReference>
<dbReference type="Pfam" id="PF04542">
    <property type="entry name" value="Sigma70_r2"/>
    <property type="match status" value="1"/>
</dbReference>
<proteinExistence type="predicted"/>
<protein>
    <recommendedName>
        <fullName evidence="1">RNA polymerase sigma-70 region 2 domain-containing protein</fullName>
    </recommendedName>
</protein>
<dbReference type="GO" id="GO:0003700">
    <property type="term" value="F:DNA-binding transcription factor activity"/>
    <property type="evidence" value="ECO:0007669"/>
    <property type="project" value="InterPro"/>
</dbReference>
<dbReference type="Gene3D" id="1.20.120.1810">
    <property type="match status" value="1"/>
</dbReference>
<dbReference type="SUPFAM" id="SSF88946">
    <property type="entry name" value="Sigma2 domain of RNA polymerase sigma factors"/>
    <property type="match status" value="1"/>
</dbReference>
<dbReference type="GO" id="GO:0006352">
    <property type="term" value="P:DNA-templated transcription initiation"/>
    <property type="evidence" value="ECO:0007669"/>
    <property type="project" value="InterPro"/>
</dbReference>
<comment type="caution">
    <text evidence="2">The sequence shown here is derived from an EMBL/GenBank/DDBJ whole genome shotgun (WGS) entry which is preliminary data.</text>
</comment>
<name>A0A0G0WH38_9BACT</name>
<dbReference type="InterPro" id="IPR007627">
    <property type="entry name" value="RNA_pol_sigma70_r2"/>
</dbReference>
<accession>A0A0G0WH38</accession>
<dbReference type="PATRIC" id="fig|1618424.3.peg.185"/>
<dbReference type="AlphaFoldDB" id="A0A0G0WH38"/>
<gene>
    <name evidence="2" type="ORF">UU29_C0003G0037</name>
</gene>
<reference evidence="2 3" key="1">
    <citation type="journal article" date="2015" name="Nature">
        <title>rRNA introns, odd ribosomes, and small enigmatic genomes across a large radiation of phyla.</title>
        <authorList>
            <person name="Brown C.T."/>
            <person name="Hug L.A."/>
            <person name="Thomas B.C."/>
            <person name="Sharon I."/>
            <person name="Castelle C.J."/>
            <person name="Singh A."/>
            <person name="Wilkins M.J."/>
            <person name="Williams K.H."/>
            <person name="Banfield J.F."/>
        </authorList>
    </citation>
    <scope>NUCLEOTIDE SEQUENCE [LARGE SCALE GENOMIC DNA]</scope>
</reference>
<organism evidence="2 3">
    <name type="scientific">Candidatus Daviesbacteria bacterium GW2011_GWA2_40_9</name>
    <dbReference type="NCBI Taxonomy" id="1618424"/>
    <lineage>
        <taxon>Bacteria</taxon>
        <taxon>Candidatus Daviesiibacteriota</taxon>
    </lineage>
</organism>
<sequence>MKIIVHKEQEIGIQDSLNLEQQNGSRRRVNYSLVNAVVNSRVLELRRLDQDLTVTTLSEEAQAAIREHRQEVLGDIIDCNMGLIVSIAKQYAEKVELEDLKGVGIVTLLEAIPHFKIGRAKFSTFVFPRIRKAIHCYAIEQRSPIKETDYHYRKVKKAGGSSAAQTYTIFSLSKGLNQTNAESDPIENILPNDFIGDVEQEALSPLTLIDLMNLAQEAGLDFRQQRILWLRAVMSSDVYRSFPLSLRDIGKLLVPPVTGARVKQIEDKIKSKLCTPAFLPRLRQILSQGTRIDDYLA</sequence>
<dbReference type="InterPro" id="IPR013325">
    <property type="entry name" value="RNA_pol_sigma_r2"/>
</dbReference>
<feature type="domain" description="RNA polymerase sigma-70 region 2" evidence="1">
    <location>
        <begin position="77"/>
        <end position="135"/>
    </location>
</feature>